<dbReference type="GO" id="GO:0005737">
    <property type="term" value="C:cytoplasm"/>
    <property type="evidence" value="ECO:0007669"/>
    <property type="project" value="UniProtKB-SubCell"/>
</dbReference>
<keyword evidence="5 11" id="KW-0863">Zinc-finger</keyword>
<dbReference type="Gene3D" id="1.10.287.110">
    <property type="entry name" value="DnaJ domain"/>
    <property type="match status" value="1"/>
</dbReference>
<feature type="repeat" description="CXXCXGXG motif" evidence="11">
    <location>
        <begin position="171"/>
        <end position="178"/>
    </location>
</feature>
<dbReference type="GO" id="GO:0006260">
    <property type="term" value="P:DNA replication"/>
    <property type="evidence" value="ECO:0007669"/>
    <property type="project" value="UniProtKB-KW"/>
</dbReference>
<dbReference type="SMART" id="SM00271">
    <property type="entry name" value="DnaJ"/>
    <property type="match status" value="1"/>
</dbReference>
<keyword evidence="8 11" id="KW-0143">Chaperone</keyword>
<dbReference type="PROSITE" id="PS50076">
    <property type="entry name" value="DNAJ_2"/>
    <property type="match status" value="1"/>
</dbReference>
<dbReference type="GO" id="GO:0042026">
    <property type="term" value="P:protein refolding"/>
    <property type="evidence" value="ECO:0007669"/>
    <property type="project" value="TreeGrafter"/>
</dbReference>
<feature type="binding site" evidence="11">
    <location>
        <position position="191"/>
    </location>
    <ligand>
        <name>Zn(2+)</name>
        <dbReference type="ChEBI" id="CHEBI:29105"/>
        <label>2</label>
    </ligand>
</feature>
<evidence type="ECO:0000256" key="1">
    <source>
        <dbReference type="ARBA" id="ARBA00022490"/>
    </source>
</evidence>
<evidence type="ECO:0000313" key="15">
    <source>
        <dbReference type="EMBL" id="PIR13618.1"/>
    </source>
</evidence>
<dbReference type="InterPro" id="IPR002939">
    <property type="entry name" value="DnaJ_C"/>
</dbReference>
<accession>A0A2M6K9P2</accession>
<evidence type="ECO:0000256" key="2">
    <source>
        <dbReference type="ARBA" id="ARBA00022705"/>
    </source>
</evidence>
<dbReference type="InterPro" id="IPR012724">
    <property type="entry name" value="DnaJ"/>
</dbReference>
<comment type="similarity">
    <text evidence="9 11">Belongs to the DnaJ family.</text>
</comment>
<dbReference type="HAMAP" id="MF_01152">
    <property type="entry name" value="DnaJ"/>
    <property type="match status" value="1"/>
</dbReference>
<keyword evidence="4 11" id="KW-0677">Repeat</keyword>
<protein>
    <recommendedName>
        <fullName evidence="10 11">Chaperone protein DnaJ</fullName>
    </recommendedName>
</protein>
<evidence type="ECO:0000256" key="12">
    <source>
        <dbReference type="PROSITE-ProRule" id="PRU00546"/>
    </source>
</evidence>
<feature type="domain" description="CR-type" evidence="14">
    <location>
        <begin position="158"/>
        <end position="240"/>
    </location>
</feature>
<dbReference type="PANTHER" id="PTHR43096">
    <property type="entry name" value="DNAJ HOMOLOG 1, MITOCHONDRIAL-RELATED"/>
    <property type="match status" value="1"/>
</dbReference>
<dbReference type="CDD" id="cd06257">
    <property type="entry name" value="DnaJ"/>
    <property type="match status" value="1"/>
</dbReference>
<dbReference type="FunFam" id="2.10.230.10:FF:000002">
    <property type="entry name" value="Molecular chaperone DnaJ"/>
    <property type="match status" value="1"/>
</dbReference>
<dbReference type="InterPro" id="IPR018253">
    <property type="entry name" value="DnaJ_domain_CS"/>
</dbReference>
<evidence type="ECO:0000256" key="11">
    <source>
        <dbReference type="HAMAP-Rule" id="MF_01152"/>
    </source>
</evidence>
<name>A0A2M6K9P2_9BACT</name>
<reference evidence="15 16" key="1">
    <citation type="submission" date="2017-09" db="EMBL/GenBank/DDBJ databases">
        <title>Depth-based differentiation of microbial function through sediment-hosted aquifers and enrichment of novel symbionts in the deep terrestrial subsurface.</title>
        <authorList>
            <person name="Probst A.J."/>
            <person name="Ladd B."/>
            <person name="Jarett J.K."/>
            <person name="Geller-Mcgrath D.E."/>
            <person name="Sieber C.M."/>
            <person name="Emerson J.B."/>
            <person name="Anantharaman K."/>
            <person name="Thomas B.C."/>
            <person name="Malmstrom R."/>
            <person name="Stieglmeier M."/>
            <person name="Klingl A."/>
            <person name="Woyke T."/>
            <person name="Ryan C.M."/>
            <person name="Banfield J.F."/>
        </authorList>
    </citation>
    <scope>NUCLEOTIDE SEQUENCE [LARGE SCALE GENOMIC DNA]</scope>
    <source>
        <strain evidence="15">CG11_big_fil_rev_8_21_14_0_20_39_10</strain>
    </source>
</reference>
<dbReference type="SUPFAM" id="SSF57938">
    <property type="entry name" value="DnaJ/Hsp40 cysteine-rich domain"/>
    <property type="match status" value="1"/>
</dbReference>
<dbReference type="NCBIfam" id="NF008035">
    <property type="entry name" value="PRK10767.1"/>
    <property type="match status" value="1"/>
</dbReference>
<dbReference type="PRINTS" id="PR00625">
    <property type="entry name" value="JDOMAIN"/>
</dbReference>
<dbReference type="CDD" id="cd10719">
    <property type="entry name" value="DnaJ_zf"/>
    <property type="match status" value="1"/>
</dbReference>
<dbReference type="Gene3D" id="2.60.260.20">
    <property type="entry name" value="Urease metallochaperone UreE, N-terminal domain"/>
    <property type="match status" value="2"/>
</dbReference>
<gene>
    <name evidence="11 15" type="primary">dnaJ</name>
    <name evidence="15" type="ORF">COV49_01540</name>
</gene>
<dbReference type="CDD" id="cd10747">
    <property type="entry name" value="DnaJ_C"/>
    <property type="match status" value="1"/>
</dbReference>
<comment type="caution">
    <text evidence="15">The sequence shown here is derived from an EMBL/GenBank/DDBJ whole genome shotgun (WGS) entry which is preliminary data.</text>
</comment>
<dbReference type="SUPFAM" id="SSF49493">
    <property type="entry name" value="HSP40/DnaJ peptide-binding domain"/>
    <property type="match status" value="2"/>
</dbReference>
<feature type="domain" description="J" evidence="13">
    <location>
        <begin position="4"/>
        <end position="66"/>
    </location>
</feature>
<feature type="repeat" description="CXXCXGXG motif" evidence="11">
    <location>
        <begin position="188"/>
        <end position="195"/>
    </location>
</feature>
<evidence type="ECO:0000256" key="10">
    <source>
        <dbReference type="ARBA" id="ARBA00067609"/>
    </source>
</evidence>
<proteinExistence type="inferred from homology"/>
<dbReference type="Pfam" id="PF00684">
    <property type="entry name" value="DnaJ_CXXCXGXG"/>
    <property type="match status" value="1"/>
</dbReference>
<dbReference type="GO" id="GO:0031072">
    <property type="term" value="F:heat shock protein binding"/>
    <property type="evidence" value="ECO:0007669"/>
    <property type="project" value="InterPro"/>
</dbReference>
<dbReference type="NCBIfam" id="TIGR02349">
    <property type="entry name" value="DnaJ_bact"/>
    <property type="match status" value="1"/>
</dbReference>
<dbReference type="InterPro" id="IPR001623">
    <property type="entry name" value="DnaJ_domain"/>
</dbReference>
<dbReference type="Pfam" id="PF00226">
    <property type="entry name" value="DnaJ"/>
    <property type="match status" value="1"/>
</dbReference>
<feature type="zinc finger region" description="CR-type" evidence="12">
    <location>
        <begin position="158"/>
        <end position="240"/>
    </location>
</feature>
<evidence type="ECO:0000256" key="5">
    <source>
        <dbReference type="ARBA" id="ARBA00022771"/>
    </source>
</evidence>
<dbReference type="PROSITE" id="PS00636">
    <property type="entry name" value="DNAJ_1"/>
    <property type="match status" value="1"/>
</dbReference>
<dbReference type="SUPFAM" id="SSF46565">
    <property type="entry name" value="Chaperone J-domain"/>
    <property type="match status" value="1"/>
</dbReference>
<dbReference type="Gene3D" id="2.10.230.10">
    <property type="entry name" value="Heat shock protein DnaJ, cysteine-rich domain"/>
    <property type="match status" value="1"/>
</dbReference>
<comment type="function">
    <text evidence="11">Participates actively in the response to hyperosmotic and heat shock by preventing the aggregation of stress-denatured proteins and by disaggregating proteins, also in an autonomous, DnaK-independent fashion. Unfolded proteins bind initially to DnaJ; upon interaction with the DnaJ-bound protein, DnaK hydrolyzes its bound ATP, resulting in the formation of a stable complex. GrpE releases ADP from DnaK; ATP binding to DnaK triggers the release of the substrate protein, thus completing the reaction cycle. Several rounds of ATP-dependent interactions between DnaJ, DnaK and GrpE are required for fully efficient folding. Also involved, together with DnaK and GrpE, in the DNA replication of plasmids through activation of initiation proteins.</text>
</comment>
<sequence length="377" mass="40532">MGKDYYNILGVGKGASQDEIKRAFRKKAHECHPDKKGGDEAKFKEVNEAYQVLGDAKKRAQYDQFGSTFEQAQARGGFSGFDGFRDFSGFTNGFSQGGQGGIHINMDDLGDMFSGIGDIFGFSQGGQSRGGRGRQTRARRGSDIQVALAIDFMEAVNGAQKEIGLQKAVKCDKCQGNGAEPGTKIETCKTCNGSGSETRAQRTIFGNMQVQTTCSACQGEGKAYAKKCSKCGGNGLVRETVNLKIKIPAGIDNGESIRLVGQGEAGIKGAPAGDLYLEIRVKGDRRFERHDYDIKTEAEINFTQAALGDKIDVETVYGPIKLKIPAGTQSGTIFKLRGKGVARLRGGGTGDHFVKVQVKTPTGLTRKQKKALEELDL</sequence>
<evidence type="ECO:0000256" key="8">
    <source>
        <dbReference type="ARBA" id="ARBA00023186"/>
    </source>
</evidence>
<feature type="repeat" description="CXXCXGXG motif" evidence="11">
    <location>
        <begin position="228"/>
        <end position="235"/>
    </location>
</feature>
<dbReference type="PANTHER" id="PTHR43096:SF48">
    <property type="entry name" value="CHAPERONE PROTEIN DNAJ"/>
    <property type="match status" value="1"/>
</dbReference>
<dbReference type="FunFam" id="2.60.260.20:FF:000005">
    <property type="entry name" value="Chaperone protein dnaJ 1, mitochondrial"/>
    <property type="match status" value="1"/>
</dbReference>
<dbReference type="Proteomes" id="UP000230869">
    <property type="component" value="Unassembled WGS sequence"/>
</dbReference>
<evidence type="ECO:0000256" key="7">
    <source>
        <dbReference type="ARBA" id="ARBA00023016"/>
    </source>
</evidence>
<keyword evidence="6 11" id="KW-0862">Zinc</keyword>
<dbReference type="EMBL" id="PCWW01000027">
    <property type="protein sequence ID" value="PIR13618.1"/>
    <property type="molecule type" value="Genomic_DNA"/>
</dbReference>
<organism evidence="15 16">
    <name type="scientific">Candidatus Falkowbacteria bacterium CG11_big_fil_rev_8_21_14_0_20_39_10</name>
    <dbReference type="NCBI Taxonomy" id="1974570"/>
    <lineage>
        <taxon>Bacteria</taxon>
        <taxon>Candidatus Falkowiibacteriota</taxon>
    </lineage>
</organism>
<dbReference type="Pfam" id="PF01556">
    <property type="entry name" value="DnaJ_C"/>
    <property type="match status" value="1"/>
</dbReference>
<evidence type="ECO:0000313" key="16">
    <source>
        <dbReference type="Proteomes" id="UP000230869"/>
    </source>
</evidence>
<feature type="binding site" evidence="11">
    <location>
        <position position="231"/>
    </location>
    <ligand>
        <name>Zn(2+)</name>
        <dbReference type="ChEBI" id="CHEBI:29105"/>
        <label>1</label>
    </ligand>
</feature>
<dbReference type="GO" id="GO:0009408">
    <property type="term" value="P:response to heat"/>
    <property type="evidence" value="ECO:0007669"/>
    <property type="project" value="InterPro"/>
</dbReference>
<comment type="subunit">
    <text evidence="11">Homodimer.</text>
</comment>
<keyword evidence="1 11" id="KW-0963">Cytoplasm</keyword>
<feature type="binding site" evidence="11">
    <location>
        <position position="217"/>
    </location>
    <ligand>
        <name>Zn(2+)</name>
        <dbReference type="ChEBI" id="CHEBI:29105"/>
        <label>2</label>
    </ligand>
</feature>
<dbReference type="GO" id="GO:0051082">
    <property type="term" value="F:unfolded protein binding"/>
    <property type="evidence" value="ECO:0007669"/>
    <property type="project" value="UniProtKB-UniRule"/>
</dbReference>
<keyword evidence="3 11" id="KW-0479">Metal-binding</keyword>
<comment type="domain">
    <text evidence="11">The J domain is necessary and sufficient to stimulate DnaK ATPase activity. Zinc center 1 plays an important role in the autonomous, DnaK-independent chaperone activity of DnaJ. Zinc center 2 is essential for interaction with DnaK and for DnaJ activity.</text>
</comment>
<dbReference type="PROSITE" id="PS51188">
    <property type="entry name" value="ZF_CR"/>
    <property type="match status" value="1"/>
</dbReference>
<feature type="binding site" evidence="11">
    <location>
        <position position="188"/>
    </location>
    <ligand>
        <name>Zn(2+)</name>
        <dbReference type="ChEBI" id="CHEBI:29105"/>
        <label>2</label>
    </ligand>
</feature>
<feature type="repeat" description="CXXCXGXG motif" evidence="11">
    <location>
        <begin position="214"/>
        <end position="221"/>
    </location>
</feature>
<feature type="binding site" evidence="11">
    <location>
        <position position="228"/>
    </location>
    <ligand>
        <name>Zn(2+)</name>
        <dbReference type="ChEBI" id="CHEBI:29105"/>
        <label>1</label>
    </ligand>
</feature>
<feature type="binding site" evidence="11">
    <location>
        <position position="174"/>
    </location>
    <ligand>
        <name>Zn(2+)</name>
        <dbReference type="ChEBI" id="CHEBI:29105"/>
        <label>1</label>
    </ligand>
</feature>
<comment type="subcellular location">
    <subcellularLocation>
        <location evidence="11">Cytoplasm</location>
    </subcellularLocation>
</comment>
<feature type="binding site" evidence="11">
    <location>
        <position position="214"/>
    </location>
    <ligand>
        <name>Zn(2+)</name>
        <dbReference type="ChEBI" id="CHEBI:29105"/>
        <label>2</label>
    </ligand>
</feature>
<dbReference type="GO" id="GO:0005524">
    <property type="term" value="F:ATP binding"/>
    <property type="evidence" value="ECO:0007669"/>
    <property type="project" value="InterPro"/>
</dbReference>
<evidence type="ECO:0000259" key="13">
    <source>
        <dbReference type="PROSITE" id="PS50076"/>
    </source>
</evidence>
<dbReference type="InterPro" id="IPR001305">
    <property type="entry name" value="HSP_DnaJ_Cys-rich_dom"/>
</dbReference>
<feature type="binding site" evidence="11">
    <location>
        <position position="171"/>
    </location>
    <ligand>
        <name>Zn(2+)</name>
        <dbReference type="ChEBI" id="CHEBI:29105"/>
        <label>1</label>
    </ligand>
</feature>
<comment type="cofactor">
    <cofactor evidence="11">
        <name>Zn(2+)</name>
        <dbReference type="ChEBI" id="CHEBI:29105"/>
    </cofactor>
    <text evidence="11">Binds 2 Zn(2+) ions per monomer.</text>
</comment>
<dbReference type="GO" id="GO:0008270">
    <property type="term" value="F:zinc ion binding"/>
    <property type="evidence" value="ECO:0007669"/>
    <property type="project" value="UniProtKB-UniRule"/>
</dbReference>
<evidence type="ECO:0000256" key="4">
    <source>
        <dbReference type="ARBA" id="ARBA00022737"/>
    </source>
</evidence>
<dbReference type="InterPro" id="IPR008971">
    <property type="entry name" value="HSP40/DnaJ_pept-bd"/>
</dbReference>
<keyword evidence="2 11" id="KW-0235">DNA replication</keyword>
<keyword evidence="7 11" id="KW-0346">Stress response</keyword>
<evidence type="ECO:0000256" key="6">
    <source>
        <dbReference type="ARBA" id="ARBA00022833"/>
    </source>
</evidence>
<evidence type="ECO:0000259" key="14">
    <source>
        <dbReference type="PROSITE" id="PS51188"/>
    </source>
</evidence>
<dbReference type="AlphaFoldDB" id="A0A2M6K9P2"/>
<evidence type="ECO:0000256" key="3">
    <source>
        <dbReference type="ARBA" id="ARBA00022723"/>
    </source>
</evidence>
<evidence type="ECO:0000256" key="9">
    <source>
        <dbReference type="ARBA" id="ARBA00061004"/>
    </source>
</evidence>
<dbReference type="InterPro" id="IPR036410">
    <property type="entry name" value="HSP_DnaJ_Cys-rich_dom_sf"/>
</dbReference>
<dbReference type="InterPro" id="IPR036869">
    <property type="entry name" value="J_dom_sf"/>
</dbReference>